<feature type="compositionally biased region" description="Basic and acidic residues" evidence="1">
    <location>
        <begin position="61"/>
        <end position="71"/>
    </location>
</feature>
<dbReference type="HOGENOM" id="CLU_2363741_0_0_1"/>
<protein>
    <submittedName>
        <fullName evidence="2">Uncharacterized protein</fullName>
    </submittedName>
</protein>
<reference evidence="2" key="2">
    <citation type="submission" date="2015-06" db="UniProtKB">
        <authorList>
            <consortium name="EnsemblPlants"/>
        </authorList>
    </citation>
    <scope>IDENTIFICATION</scope>
    <source>
        <strain evidence="2">DM1-3 516 R44</strain>
    </source>
</reference>
<feature type="region of interest" description="Disordered" evidence="1">
    <location>
        <begin position="51"/>
        <end position="71"/>
    </location>
</feature>
<evidence type="ECO:0000313" key="3">
    <source>
        <dbReference type="Proteomes" id="UP000011115"/>
    </source>
</evidence>
<accession>M1CEJ9</accession>
<organism evidence="2 3">
    <name type="scientific">Solanum tuberosum</name>
    <name type="common">Potato</name>
    <dbReference type="NCBI Taxonomy" id="4113"/>
    <lineage>
        <taxon>Eukaryota</taxon>
        <taxon>Viridiplantae</taxon>
        <taxon>Streptophyta</taxon>
        <taxon>Embryophyta</taxon>
        <taxon>Tracheophyta</taxon>
        <taxon>Spermatophyta</taxon>
        <taxon>Magnoliopsida</taxon>
        <taxon>eudicotyledons</taxon>
        <taxon>Gunneridae</taxon>
        <taxon>Pentapetalae</taxon>
        <taxon>asterids</taxon>
        <taxon>lamiids</taxon>
        <taxon>Solanales</taxon>
        <taxon>Solanaceae</taxon>
        <taxon>Solanoideae</taxon>
        <taxon>Solaneae</taxon>
        <taxon>Solanum</taxon>
    </lineage>
</organism>
<dbReference type="PaxDb" id="4113-PGSC0003DMT400065784"/>
<reference evidence="3" key="1">
    <citation type="journal article" date="2011" name="Nature">
        <title>Genome sequence and analysis of the tuber crop potato.</title>
        <authorList>
            <consortium name="The Potato Genome Sequencing Consortium"/>
        </authorList>
    </citation>
    <scope>NUCLEOTIDE SEQUENCE [LARGE SCALE GENOMIC DNA]</scope>
    <source>
        <strain evidence="3">cv. DM1-3 516 R44</strain>
    </source>
</reference>
<proteinExistence type="predicted"/>
<evidence type="ECO:0000313" key="2">
    <source>
        <dbReference type="EnsemblPlants" id="PGSC0003DMT400065783"/>
    </source>
</evidence>
<dbReference type="Gramene" id="PGSC0003DMT400065784">
    <property type="protein sequence ID" value="PGSC0003DMT400065784"/>
    <property type="gene ID" value="PGSC0003DMG400025608"/>
</dbReference>
<evidence type="ECO:0000256" key="1">
    <source>
        <dbReference type="SAM" id="MobiDB-lite"/>
    </source>
</evidence>
<dbReference type="EnsemblPlants" id="PGSC0003DMT400065783">
    <property type="protein sequence ID" value="PGSC0003DMT400065783"/>
    <property type="gene ID" value="PGSC0003DMG400025608"/>
</dbReference>
<dbReference type="AlphaFoldDB" id="M1CEJ9"/>
<dbReference type="Proteomes" id="UP000011115">
    <property type="component" value="Unassembled WGS sequence"/>
</dbReference>
<sequence>MVMYVMLEGSDTQYCVVTASRDTRPPVPPPIGTDQDIRNAVHLLTELVTTQRAQRANGGAEKAEEPESSRIHEFLALNPAEFTGIDQRADPQHFID</sequence>
<dbReference type="InParanoid" id="M1CEJ9"/>
<dbReference type="Gramene" id="PGSC0003DMT400065783">
    <property type="protein sequence ID" value="PGSC0003DMT400065783"/>
    <property type="gene ID" value="PGSC0003DMG400025608"/>
</dbReference>
<keyword evidence="3" id="KW-1185">Reference proteome</keyword>
<dbReference type="EnsemblPlants" id="PGSC0003DMT400065784">
    <property type="protein sequence ID" value="PGSC0003DMT400065784"/>
    <property type="gene ID" value="PGSC0003DMG400025608"/>
</dbReference>
<name>M1CEJ9_SOLTU</name>